<gene>
    <name evidence="2" type="ORF">K9W45_01860</name>
</gene>
<feature type="transmembrane region" description="Helical" evidence="1">
    <location>
        <begin position="37"/>
        <end position="59"/>
    </location>
</feature>
<accession>A0A9Y1BLZ9</accession>
<name>A0A9Y1BLZ9_9ARCH</name>
<evidence type="ECO:0000313" key="2">
    <source>
        <dbReference type="EMBL" id="UJG41222.1"/>
    </source>
</evidence>
<evidence type="ECO:0000256" key="1">
    <source>
        <dbReference type="SAM" id="Phobius"/>
    </source>
</evidence>
<proteinExistence type="predicted"/>
<dbReference type="EMBL" id="CP084166">
    <property type="protein sequence ID" value="UJG41222.1"/>
    <property type="molecule type" value="Genomic_DNA"/>
</dbReference>
<reference evidence="2" key="1">
    <citation type="journal article" date="2022" name="Nat. Microbiol.">
        <title>Unique mobile elements and scalable gene flow at the prokaryote-eukaryote boundary revealed by circularized Asgard archaea genomes.</title>
        <authorList>
            <person name="Wu F."/>
            <person name="Speth D.R."/>
            <person name="Philosof A."/>
            <person name="Cremiere A."/>
            <person name="Narayanan A."/>
            <person name="Barco R.A."/>
            <person name="Connon S.A."/>
            <person name="Amend J.P."/>
            <person name="Antoshechkin I.A."/>
            <person name="Orphan V.J."/>
        </authorList>
    </citation>
    <scope>NUCLEOTIDE SEQUENCE</scope>
    <source>
        <strain evidence="2">PM71</strain>
    </source>
</reference>
<feature type="transmembrane region" description="Helical" evidence="1">
    <location>
        <begin position="211"/>
        <end position="233"/>
    </location>
</feature>
<keyword evidence="1" id="KW-0472">Membrane</keyword>
<feature type="transmembrane region" description="Helical" evidence="1">
    <location>
        <begin position="180"/>
        <end position="199"/>
    </location>
</feature>
<protein>
    <submittedName>
        <fullName evidence="2">Uncharacterized protein</fullName>
    </submittedName>
</protein>
<dbReference type="Proteomes" id="UP001201020">
    <property type="component" value="Chromosome"/>
</dbReference>
<feature type="transmembrane region" description="Helical" evidence="1">
    <location>
        <begin position="6"/>
        <end position="25"/>
    </location>
</feature>
<sequence>MISYYSIGLFLFEQLTFITSSIILFRTYKQTRFLSHFLLGTSYLLWVFNSIGRFITSFFSENVIIFDNTRLISLIWIIVNCLLILGMIFVFYSFIYFKTNRLHPIINIVSFLGGALFLAFIIPDFTELTYSEQLGAWSAKYSIWISVLVIPMLLFFIFSFILPISTKIVRTTDKDIRKQLFVQIVGLIIVIIWAFFAGFTSNAVLRAVRPFLMATGWFIWSLTLIMDPFNIMISNAKISQLLITTTSGLPIYYDDFTFDEKEVKSEISADLASGLISGVTQALEQIMERKSELNTVVYKDKVIGTTAVGYLQAYIFGERFDKTLETVLNVLLREIQDNPALALKITPNFVDLDGASGKILKLIVEKNLKRILVI</sequence>
<keyword evidence="1" id="KW-1133">Transmembrane helix</keyword>
<feature type="transmembrane region" description="Helical" evidence="1">
    <location>
        <begin position="143"/>
        <end position="168"/>
    </location>
</feature>
<dbReference type="AlphaFoldDB" id="A0A9Y1BLZ9"/>
<feature type="transmembrane region" description="Helical" evidence="1">
    <location>
        <begin position="104"/>
        <end position="123"/>
    </location>
</feature>
<keyword evidence="1" id="KW-0812">Transmembrane</keyword>
<feature type="transmembrane region" description="Helical" evidence="1">
    <location>
        <begin position="71"/>
        <end position="97"/>
    </location>
</feature>
<organism evidence="2">
    <name type="scientific">Candidatus Heimdallarchaeum aukensis</name>
    <dbReference type="NCBI Taxonomy" id="2876573"/>
    <lineage>
        <taxon>Archaea</taxon>
        <taxon>Promethearchaeati</taxon>
        <taxon>Candidatus Heimdallarchaeota</taxon>
        <taxon>Candidatus Heimdallarchaeia (ex Rinke et al. 2021) (nom. nud.)</taxon>
        <taxon>Candidatus Heimdallarchaeales</taxon>
        <taxon>Candidatus Heimdallarchaeaceae</taxon>
        <taxon>Candidatus Heimdallarchaeum</taxon>
    </lineage>
</organism>